<feature type="signal peptide" evidence="2">
    <location>
        <begin position="1"/>
        <end position="20"/>
    </location>
</feature>
<feature type="compositionally biased region" description="Polar residues" evidence="1">
    <location>
        <begin position="45"/>
        <end position="65"/>
    </location>
</feature>
<sequence length="72" mass="7833">MKQRASLLSTLLTLRPLSSSIIKVLAPPLTCHRFLLLAPAKPKSASPQLHPSPPSCSRQSPTLPSTPRYHLP</sequence>
<name>A0A8E2EZJ5_9PEZI</name>
<dbReference type="EMBL" id="KV749851">
    <property type="protein sequence ID" value="OCL07523.1"/>
    <property type="molecule type" value="Genomic_DNA"/>
</dbReference>
<gene>
    <name evidence="3" type="ORF">AOQ84DRAFT_57064</name>
</gene>
<reference evidence="3 4" key="1">
    <citation type="journal article" date="2016" name="Nat. Commun.">
        <title>Ectomycorrhizal ecology is imprinted in the genome of the dominant symbiotic fungus Cenococcum geophilum.</title>
        <authorList>
            <consortium name="DOE Joint Genome Institute"/>
            <person name="Peter M."/>
            <person name="Kohler A."/>
            <person name="Ohm R.A."/>
            <person name="Kuo A."/>
            <person name="Krutzmann J."/>
            <person name="Morin E."/>
            <person name="Arend M."/>
            <person name="Barry K.W."/>
            <person name="Binder M."/>
            <person name="Choi C."/>
            <person name="Clum A."/>
            <person name="Copeland A."/>
            <person name="Grisel N."/>
            <person name="Haridas S."/>
            <person name="Kipfer T."/>
            <person name="LaButti K."/>
            <person name="Lindquist E."/>
            <person name="Lipzen A."/>
            <person name="Maire R."/>
            <person name="Meier B."/>
            <person name="Mihaltcheva S."/>
            <person name="Molinier V."/>
            <person name="Murat C."/>
            <person name="Poggeler S."/>
            <person name="Quandt C.A."/>
            <person name="Sperisen C."/>
            <person name="Tritt A."/>
            <person name="Tisserant E."/>
            <person name="Crous P.W."/>
            <person name="Henrissat B."/>
            <person name="Nehls U."/>
            <person name="Egli S."/>
            <person name="Spatafora J.W."/>
            <person name="Grigoriev I.V."/>
            <person name="Martin F.M."/>
        </authorList>
    </citation>
    <scope>NUCLEOTIDE SEQUENCE [LARGE SCALE GENOMIC DNA]</scope>
    <source>
        <strain evidence="3 4">CBS 207.34</strain>
    </source>
</reference>
<dbReference type="AlphaFoldDB" id="A0A8E2EZJ5"/>
<accession>A0A8E2EZJ5</accession>
<evidence type="ECO:0000313" key="3">
    <source>
        <dbReference type="EMBL" id="OCL07523.1"/>
    </source>
</evidence>
<feature type="chain" id="PRO_5034486692" evidence="2">
    <location>
        <begin position="21"/>
        <end position="72"/>
    </location>
</feature>
<organism evidence="3 4">
    <name type="scientific">Glonium stellatum</name>
    <dbReference type="NCBI Taxonomy" id="574774"/>
    <lineage>
        <taxon>Eukaryota</taxon>
        <taxon>Fungi</taxon>
        <taxon>Dikarya</taxon>
        <taxon>Ascomycota</taxon>
        <taxon>Pezizomycotina</taxon>
        <taxon>Dothideomycetes</taxon>
        <taxon>Pleosporomycetidae</taxon>
        <taxon>Gloniales</taxon>
        <taxon>Gloniaceae</taxon>
        <taxon>Glonium</taxon>
    </lineage>
</organism>
<keyword evidence="4" id="KW-1185">Reference proteome</keyword>
<evidence type="ECO:0000256" key="1">
    <source>
        <dbReference type="SAM" id="MobiDB-lite"/>
    </source>
</evidence>
<protein>
    <submittedName>
        <fullName evidence="3">Uncharacterized protein</fullName>
    </submittedName>
</protein>
<keyword evidence="2" id="KW-0732">Signal</keyword>
<evidence type="ECO:0000313" key="4">
    <source>
        <dbReference type="Proteomes" id="UP000250140"/>
    </source>
</evidence>
<evidence type="ECO:0000256" key="2">
    <source>
        <dbReference type="SAM" id="SignalP"/>
    </source>
</evidence>
<feature type="region of interest" description="Disordered" evidence="1">
    <location>
        <begin position="42"/>
        <end position="72"/>
    </location>
</feature>
<dbReference type="Proteomes" id="UP000250140">
    <property type="component" value="Unassembled WGS sequence"/>
</dbReference>
<proteinExistence type="predicted"/>